<dbReference type="InterPro" id="IPR011060">
    <property type="entry name" value="RibuloseP-bd_barrel"/>
</dbReference>
<evidence type="ECO:0000313" key="2">
    <source>
        <dbReference type="Proteomes" id="UP001156882"/>
    </source>
</evidence>
<dbReference type="SUPFAM" id="SSF51366">
    <property type="entry name" value="Ribulose-phoshate binding barrel"/>
    <property type="match status" value="1"/>
</dbReference>
<dbReference type="EMBL" id="BSPC01000005">
    <property type="protein sequence ID" value="GLS17388.1"/>
    <property type="molecule type" value="Genomic_DNA"/>
</dbReference>
<protein>
    <submittedName>
        <fullName evidence="1">4-hydroxythreonine-4-phosphate dehydrogenase</fullName>
    </submittedName>
</protein>
<keyword evidence="2" id="KW-1185">Reference proteome</keyword>
<evidence type="ECO:0000313" key="1">
    <source>
        <dbReference type="EMBL" id="GLS17388.1"/>
    </source>
</evidence>
<proteinExistence type="predicted"/>
<organism evidence="1 2">
    <name type="scientific">Labrys miyagiensis</name>
    <dbReference type="NCBI Taxonomy" id="346912"/>
    <lineage>
        <taxon>Bacteria</taxon>
        <taxon>Pseudomonadati</taxon>
        <taxon>Pseudomonadota</taxon>
        <taxon>Alphaproteobacteria</taxon>
        <taxon>Hyphomicrobiales</taxon>
        <taxon>Xanthobacteraceae</taxon>
        <taxon>Labrys</taxon>
    </lineage>
</organism>
<dbReference type="Proteomes" id="UP001156882">
    <property type="component" value="Unassembled WGS sequence"/>
</dbReference>
<dbReference type="RefSeq" id="WP_284310211.1">
    <property type="nucleotide sequence ID" value="NZ_BSPC01000005.1"/>
</dbReference>
<name>A0ABQ6CAH2_9HYPH</name>
<accession>A0ABQ6CAH2</accession>
<reference evidence="2" key="1">
    <citation type="journal article" date="2019" name="Int. J. Syst. Evol. Microbiol.">
        <title>The Global Catalogue of Microorganisms (GCM) 10K type strain sequencing project: providing services to taxonomists for standard genome sequencing and annotation.</title>
        <authorList>
            <consortium name="The Broad Institute Genomics Platform"/>
            <consortium name="The Broad Institute Genome Sequencing Center for Infectious Disease"/>
            <person name="Wu L."/>
            <person name="Ma J."/>
        </authorList>
    </citation>
    <scope>NUCLEOTIDE SEQUENCE [LARGE SCALE GENOMIC DNA]</scope>
    <source>
        <strain evidence="2">NBRC 101365</strain>
    </source>
</reference>
<gene>
    <name evidence="1" type="ORF">GCM10007874_04030</name>
</gene>
<sequence>MDFIFMLTRSDRTVEDCLELVREIAPLRLGHVGFKDVGVPLPVLERLAQAIRDAGATSYMEVVSTSPEDCLRSARIARNLGIDRLLGGTLVDETLEILAGSPTAYFPFPGRPVGHPTKLGGHAPEIEQHCRTFMRKGCAGADLLAYRATEADPLELVRAARRGLGSGLLIAAGSVTSVEKIRALDAAGADAFTIGSAVFDGSFSPTKGSTLSQLADVLAACGSEAGERRTG</sequence>
<comment type="caution">
    <text evidence="1">The sequence shown here is derived from an EMBL/GenBank/DDBJ whole genome shotgun (WGS) entry which is preliminary data.</text>
</comment>